<dbReference type="OrthoDB" id="3855669at2"/>
<evidence type="ECO:0000313" key="1">
    <source>
        <dbReference type="EMBL" id="RKN39279.1"/>
    </source>
</evidence>
<dbReference type="RefSeq" id="WP_120682507.1">
    <property type="nucleotide sequence ID" value="NZ_RBAL01000014.1"/>
</dbReference>
<reference evidence="1 2" key="1">
    <citation type="journal article" date="2014" name="Int. J. Syst. Evol. Microbiol.">
        <title>Streptomyces hoynatensis sp. nov., isolated from deep marine sediment.</title>
        <authorList>
            <person name="Veyisoglu A."/>
            <person name="Sahin N."/>
        </authorList>
    </citation>
    <scope>NUCLEOTIDE SEQUENCE [LARGE SCALE GENOMIC DNA]</scope>
    <source>
        <strain evidence="1 2">KCTC 29097</strain>
    </source>
</reference>
<keyword evidence="2" id="KW-1185">Reference proteome</keyword>
<gene>
    <name evidence="1" type="ORF">D7294_22190</name>
</gene>
<dbReference type="AlphaFoldDB" id="A0A3A9YU15"/>
<sequence>MNLPKAEWATVLPFPAGTLVKDKSGRRGRLMGGLIERSKDTGRIVRQTAFLRPVGGGYEWQAPLDELSRAE</sequence>
<dbReference type="EMBL" id="RBAL01000014">
    <property type="protein sequence ID" value="RKN39279.1"/>
    <property type="molecule type" value="Genomic_DNA"/>
</dbReference>
<proteinExistence type="predicted"/>
<organism evidence="1 2">
    <name type="scientific">Streptomyces hoynatensis</name>
    <dbReference type="NCBI Taxonomy" id="1141874"/>
    <lineage>
        <taxon>Bacteria</taxon>
        <taxon>Bacillati</taxon>
        <taxon>Actinomycetota</taxon>
        <taxon>Actinomycetes</taxon>
        <taxon>Kitasatosporales</taxon>
        <taxon>Streptomycetaceae</taxon>
        <taxon>Streptomyces</taxon>
    </lineage>
</organism>
<evidence type="ECO:0000313" key="2">
    <source>
        <dbReference type="Proteomes" id="UP000272474"/>
    </source>
</evidence>
<comment type="caution">
    <text evidence="1">The sequence shown here is derived from an EMBL/GenBank/DDBJ whole genome shotgun (WGS) entry which is preliminary data.</text>
</comment>
<name>A0A3A9YU15_9ACTN</name>
<protein>
    <submittedName>
        <fullName evidence="1">Uncharacterized protein</fullName>
    </submittedName>
</protein>
<dbReference type="Proteomes" id="UP000272474">
    <property type="component" value="Unassembled WGS sequence"/>
</dbReference>
<accession>A0A3A9YU15</accession>